<gene>
    <name evidence="1" type="ORF">RCZ15_14160</name>
    <name evidence="2" type="ORF">RCZ16_22540</name>
</gene>
<proteinExistence type="predicted"/>
<dbReference type="Pfam" id="PF14135">
    <property type="entry name" value="DUF4302"/>
    <property type="match status" value="1"/>
</dbReference>
<dbReference type="RefSeq" id="WP_264846983.1">
    <property type="nucleotide sequence ID" value="NZ_BPMA01000037.1"/>
</dbReference>
<dbReference type="AlphaFoldDB" id="A0AAV5ASU6"/>
<dbReference type="EMBL" id="BQKB01000053">
    <property type="protein sequence ID" value="GJM53938.1"/>
    <property type="molecule type" value="Genomic_DNA"/>
</dbReference>
<evidence type="ECO:0000313" key="4">
    <source>
        <dbReference type="Proteomes" id="UP001208692"/>
    </source>
</evidence>
<sequence length="445" mass="51125">MKKIIYISMVLALSLACNQKEDDDLFGKTPTERLQEKTNELRTELLSSPHGWKLTYQTDNQTYGGFTFVMKFDEQGQVAMVSDFDQSTITQQQSHYQIKVGQGILLSFVTKNHIHNLADAILGSRGKGFEGEFEFIYIGKEGEKLKFKTQRIVKDIYLEKATANDWNTITNLLGSISVLDSDSYRHFVRITNANGEIKDYKMSLNDLRYMTLRNFTNSSDQYKFGLIPTSKGLTLSPAPTFEGKTFNEFIWDANASPARYITTIDGVTAEILFSLYPKPEHVTDDYKDIEKIDNFIYINNLLKNTTLTSDSFRENLIKIDDNKEFSRLELAFGDNQECNIDLFYNFSGRTSILRIFLEYEIKDKKIYISLGKGNLASNNFPLWRAPENKAIYDKAMSVFSFFVSAGANGFYIEKQENKYTYSNVVYVLQSHSPSGYYFPVYSVFK</sequence>
<evidence type="ECO:0000313" key="3">
    <source>
        <dbReference type="Proteomes" id="UP001207736"/>
    </source>
</evidence>
<keyword evidence="4" id="KW-1185">Reference proteome</keyword>
<evidence type="ECO:0000313" key="2">
    <source>
        <dbReference type="EMBL" id="GJM53938.1"/>
    </source>
</evidence>
<protein>
    <recommendedName>
        <fullName evidence="5">DUF4302 domain-containing protein</fullName>
    </recommendedName>
</protein>
<accession>A0AAV5ASU6</accession>
<name>A0AAV5ASU6_9FLAO</name>
<organism evidence="1 3">
    <name type="scientific">Capnocytophaga catalasegens</name>
    <dbReference type="NCBI Taxonomy" id="1004260"/>
    <lineage>
        <taxon>Bacteria</taxon>
        <taxon>Pseudomonadati</taxon>
        <taxon>Bacteroidota</taxon>
        <taxon>Flavobacteriia</taxon>
        <taxon>Flavobacteriales</taxon>
        <taxon>Flavobacteriaceae</taxon>
        <taxon>Capnocytophaga</taxon>
    </lineage>
</organism>
<comment type="caution">
    <text evidence="1">The sequence shown here is derived from an EMBL/GenBank/DDBJ whole genome shotgun (WGS) entry which is preliminary data.</text>
</comment>
<evidence type="ECO:0008006" key="5">
    <source>
        <dbReference type="Google" id="ProtNLM"/>
    </source>
</evidence>
<dbReference type="EMBL" id="BQKA01000027">
    <property type="protein sequence ID" value="GJM50443.1"/>
    <property type="molecule type" value="Genomic_DNA"/>
</dbReference>
<evidence type="ECO:0000313" key="1">
    <source>
        <dbReference type="EMBL" id="GJM50443.1"/>
    </source>
</evidence>
<reference evidence="1 4" key="1">
    <citation type="submission" date="2021-11" db="EMBL/GenBank/DDBJ databases">
        <title>Draft genome sequence of Capnocytophaga sp. strain KC07075 isolated from cat oral cavity.</title>
        <authorList>
            <person name="Suzuki M."/>
            <person name="Imaoka K."/>
            <person name="Kimura M."/>
            <person name="Morikawa S."/>
            <person name="Maeda K."/>
        </authorList>
    </citation>
    <scope>NUCLEOTIDE SEQUENCE</scope>
    <source>
        <strain evidence="1">KC07075</strain>
        <strain evidence="2 4">KC07079</strain>
    </source>
</reference>
<dbReference type="PROSITE" id="PS51257">
    <property type="entry name" value="PROKAR_LIPOPROTEIN"/>
    <property type="match status" value="1"/>
</dbReference>
<dbReference type="Proteomes" id="UP001208692">
    <property type="component" value="Unassembled WGS sequence"/>
</dbReference>
<dbReference type="InterPro" id="IPR025396">
    <property type="entry name" value="DUF4302"/>
</dbReference>
<dbReference type="Proteomes" id="UP001207736">
    <property type="component" value="Unassembled WGS sequence"/>
</dbReference>